<evidence type="ECO:0000313" key="1">
    <source>
        <dbReference type="EMBL" id="KAJ1362988.1"/>
    </source>
</evidence>
<dbReference type="EMBL" id="JAHQIW010004576">
    <property type="protein sequence ID" value="KAJ1362988.1"/>
    <property type="molecule type" value="Genomic_DNA"/>
</dbReference>
<name>A0AAD5MVW7_PARTN</name>
<evidence type="ECO:0000313" key="2">
    <source>
        <dbReference type="Proteomes" id="UP001196413"/>
    </source>
</evidence>
<reference evidence="1" key="1">
    <citation type="submission" date="2021-06" db="EMBL/GenBank/DDBJ databases">
        <title>Parelaphostrongylus tenuis whole genome reference sequence.</title>
        <authorList>
            <person name="Garwood T.J."/>
            <person name="Larsen P.A."/>
            <person name="Fountain-Jones N.M."/>
            <person name="Garbe J.R."/>
            <person name="Macchietto M.G."/>
            <person name="Kania S.A."/>
            <person name="Gerhold R.W."/>
            <person name="Richards J.E."/>
            <person name="Wolf T.M."/>
        </authorList>
    </citation>
    <scope>NUCLEOTIDE SEQUENCE</scope>
    <source>
        <strain evidence="1">MNPRO001-30</strain>
        <tissue evidence="1">Meninges</tissue>
    </source>
</reference>
<dbReference type="Proteomes" id="UP001196413">
    <property type="component" value="Unassembled WGS sequence"/>
</dbReference>
<comment type="caution">
    <text evidence="1">The sequence shown here is derived from an EMBL/GenBank/DDBJ whole genome shotgun (WGS) entry which is preliminary data.</text>
</comment>
<proteinExistence type="predicted"/>
<organism evidence="1 2">
    <name type="scientific">Parelaphostrongylus tenuis</name>
    <name type="common">Meningeal worm</name>
    <dbReference type="NCBI Taxonomy" id="148309"/>
    <lineage>
        <taxon>Eukaryota</taxon>
        <taxon>Metazoa</taxon>
        <taxon>Ecdysozoa</taxon>
        <taxon>Nematoda</taxon>
        <taxon>Chromadorea</taxon>
        <taxon>Rhabditida</taxon>
        <taxon>Rhabditina</taxon>
        <taxon>Rhabditomorpha</taxon>
        <taxon>Strongyloidea</taxon>
        <taxon>Metastrongylidae</taxon>
        <taxon>Parelaphostrongylus</taxon>
    </lineage>
</organism>
<gene>
    <name evidence="1" type="ORF">KIN20_022730</name>
</gene>
<keyword evidence="2" id="KW-1185">Reference proteome</keyword>
<sequence>MMLVESLGQAPPQQSTTNTLWNATARLFSRLQCDALSQDSTMFKNKPKMLELSLDSIVPIGSTLSNEELNQLVLLHEDSTVSDKANGVECFGRKFQIHPPRKHRIRRNIHAWCDS</sequence>
<dbReference type="AlphaFoldDB" id="A0AAD5MVW7"/>
<protein>
    <submittedName>
        <fullName evidence="1">Uncharacterized protein</fullName>
    </submittedName>
</protein>
<accession>A0AAD5MVW7</accession>